<dbReference type="AlphaFoldDB" id="B0YEN4"/>
<gene>
    <name evidence="4" type="ORF">AFUB_099790</name>
</gene>
<keyword evidence="2" id="KW-0521">NADP</keyword>
<evidence type="ECO:0000256" key="1">
    <source>
        <dbReference type="ARBA" id="ARBA00006484"/>
    </source>
</evidence>
<reference evidence="4 5" key="1">
    <citation type="journal article" date="2008" name="PLoS Genet.">
        <title>Genomic islands in the pathogenic filamentous fungus Aspergillus fumigatus.</title>
        <authorList>
            <person name="Fedorova N.D."/>
            <person name="Khaldi N."/>
            <person name="Joardar V.S."/>
            <person name="Maiti R."/>
            <person name="Amedeo P."/>
            <person name="Anderson M.J."/>
            <person name="Crabtree J."/>
            <person name="Silva J.C."/>
            <person name="Badger J.H."/>
            <person name="Albarraq A."/>
            <person name="Angiuoli S."/>
            <person name="Bussey H."/>
            <person name="Bowyer P."/>
            <person name="Cotty P.J."/>
            <person name="Dyer P.S."/>
            <person name="Egan A."/>
            <person name="Galens K."/>
            <person name="Fraser-Liggett C.M."/>
            <person name="Haas B.J."/>
            <person name="Inman J.M."/>
            <person name="Kent R."/>
            <person name="Lemieux S."/>
            <person name="Malavazi I."/>
            <person name="Orvis J."/>
            <person name="Roemer T."/>
            <person name="Ronning C.M."/>
            <person name="Sundaram J.P."/>
            <person name="Sutton G."/>
            <person name="Turner G."/>
            <person name="Venter J.C."/>
            <person name="White O.R."/>
            <person name="Whitty B.R."/>
            <person name="Youngman P."/>
            <person name="Wolfe K.H."/>
            <person name="Goldman G.H."/>
            <person name="Wortman J.R."/>
            <person name="Jiang B."/>
            <person name="Denning D.W."/>
            <person name="Nierman W.C."/>
        </authorList>
    </citation>
    <scope>NUCLEOTIDE SEQUENCE [LARGE SCALE GENOMIC DNA]</scope>
    <source>
        <strain evidence="5">CBS 144.89 / FGSC A1163 / CEA10</strain>
    </source>
</reference>
<evidence type="ECO:0000313" key="4">
    <source>
        <dbReference type="EMBL" id="EDP47378.1"/>
    </source>
</evidence>
<dbReference type="Proteomes" id="UP000001699">
    <property type="component" value="Unassembled WGS sequence"/>
</dbReference>
<dbReference type="PANTHER" id="PTHR24320:SF283">
    <property type="entry name" value="RETINOL DEHYDROGENASE 11"/>
    <property type="match status" value="1"/>
</dbReference>
<keyword evidence="3" id="KW-0560">Oxidoreductase</keyword>
<dbReference type="GO" id="GO:0016491">
    <property type="term" value="F:oxidoreductase activity"/>
    <property type="evidence" value="ECO:0007669"/>
    <property type="project" value="UniProtKB-KW"/>
</dbReference>
<dbReference type="EMBL" id="DS499603">
    <property type="protein sequence ID" value="EDP47378.1"/>
    <property type="molecule type" value="Genomic_DNA"/>
</dbReference>
<dbReference type="PANTHER" id="PTHR24320">
    <property type="entry name" value="RETINOL DEHYDROGENASE"/>
    <property type="match status" value="1"/>
</dbReference>
<dbReference type="Pfam" id="PF00106">
    <property type="entry name" value="adh_short"/>
    <property type="match status" value="1"/>
</dbReference>
<dbReference type="InterPro" id="IPR002347">
    <property type="entry name" value="SDR_fam"/>
</dbReference>
<dbReference type="OrthoDB" id="191139at2759"/>
<proteinExistence type="inferred from homology"/>
<accession>B0YEN4</accession>
<dbReference type="SUPFAM" id="SSF51735">
    <property type="entry name" value="NAD(P)-binding Rossmann-fold domains"/>
    <property type="match status" value="1"/>
</dbReference>
<evidence type="ECO:0000256" key="2">
    <source>
        <dbReference type="ARBA" id="ARBA00022857"/>
    </source>
</evidence>
<keyword evidence="5" id="KW-1185">Reference proteome</keyword>
<dbReference type="Gene3D" id="3.40.50.720">
    <property type="entry name" value="NAD(P)-binding Rossmann-like Domain"/>
    <property type="match status" value="1"/>
</dbReference>
<protein>
    <submittedName>
        <fullName evidence="4">Oxidoreductase, short-chain dehydrogenase/reductase family</fullName>
    </submittedName>
</protein>
<evidence type="ECO:0000256" key="3">
    <source>
        <dbReference type="ARBA" id="ARBA00023002"/>
    </source>
</evidence>
<sequence length="345" mass="37984">MRAFGNRLALTHLPAMVATYNQGTRASELVRQYAPQIAGKIILITGVSPGSLGESFVKQVAVAQPAMFILASRSISKVQNLIDELATAYPSVKVKPLYLNLLSFDDVREAAETVNSWTDVPHIDILVNNAGIMAVPYKLTEDGYESQFQTNHLSHFLLTNLLMGKILASKTPRIVVVSSNVHRIGHIHWSDPNFNGGKHYQRWLGYSQSKTANALMGVSLAEKLGHRGLLAFPICPGVSLTNLAAHGREDLAAFSADLTDMDNIYGNKWLWGMAEMKIKDLDQGAATHVFAAFDTSIANQNGAFLSDCHAADPDMEEVHSWATSKVDAERLWRMSEKLVGQEFKY</sequence>
<dbReference type="InterPro" id="IPR036291">
    <property type="entry name" value="NAD(P)-bd_dom_sf"/>
</dbReference>
<dbReference type="PhylomeDB" id="B0YEN4"/>
<dbReference type="PRINTS" id="PR00081">
    <property type="entry name" value="GDHRDH"/>
</dbReference>
<dbReference type="HOGENOM" id="CLU_010194_44_0_1"/>
<evidence type="ECO:0000313" key="5">
    <source>
        <dbReference type="Proteomes" id="UP000001699"/>
    </source>
</evidence>
<comment type="similarity">
    <text evidence="1">Belongs to the short-chain dehydrogenases/reductases (SDR) family.</text>
</comment>
<dbReference type="VEuPathDB" id="FungiDB:AFUB_099790"/>
<organism evidence="4 5">
    <name type="scientific">Aspergillus fumigatus (strain CBS 144.89 / FGSC A1163 / CEA10)</name>
    <name type="common">Neosartorya fumigata</name>
    <dbReference type="NCBI Taxonomy" id="451804"/>
    <lineage>
        <taxon>Eukaryota</taxon>
        <taxon>Fungi</taxon>
        <taxon>Dikarya</taxon>
        <taxon>Ascomycota</taxon>
        <taxon>Pezizomycotina</taxon>
        <taxon>Eurotiomycetes</taxon>
        <taxon>Eurotiomycetidae</taxon>
        <taxon>Eurotiales</taxon>
        <taxon>Aspergillaceae</taxon>
        <taxon>Aspergillus</taxon>
        <taxon>Aspergillus subgen. Fumigati</taxon>
    </lineage>
</organism>
<name>B0YEN4_ASPFC</name>